<reference evidence="2 3" key="1">
    <citation type="journal article" date="2019" name="Emerg. Microbes Infect.">
        <title>Comprehensive subspecies identification of 175 nontuberculous mycobacteria species based on 7547 genomic profiles.</title>
        <authorList>
            <person name="Matsumoto Y."/>
            <person name="Kinjo T."/>
            <person name="Motooka D."/>
            <person name="Nabeya D."/>
            <person name="Jung N."/>
            <person name="Uechi K."/>
            <person name="Horii T."/>
            <person name="Iida T."/>
            <person name="Fujita J."/>
            <person name="Nakamura S."/>
        </authorList>
    </citation>
    <scope>NUCLEOTIDE SEQUENCE [LARGE SCALE GENOMIC DNA]</scope>
    <source>
        <strain evidence="2 3">JCM 12405</strain>
    </source>
</reference>
<dbReference type="OrthoDB" id="4738397at2"/>
<feature type="region of interest" description="Disordered" evidence="1">
    <location>
        <begin position="72"/>
        <end position="106"/>
    </location>
</feature>
<protein>
    <submittedName>
        <fullName evidence="2">Uncharacterized protein</fullName>
    </submittedName>
</protein>
<evidence type="ECO:0000256" key="1">
    <source>
        <dbReference type="SAM" id="MobiDB-lite"/>
    </source>
</evidence>
<name>A0A7I7VTJ9_9MYCO</name>
<gene>
    <name evidence="2" type="ORF">MDOR_21310</name>
</gene>
<dbReference type="Proteomes" id="UP000467201">
    <property type="component" value="Chromosome"/>
</dbReference>
<dbReference type="AlphaFoldDB" id="A0A7I7VTJ9"/>
<accession>A0A7I7VTJ9</accession>
<dbReference type="KEGG" id="mdr:MDOR_21310"/>
<organism evidence="2 3">
    <name type="scientific">Mycolicibacterium doricum</name>
    <dbReference type="NCBI Taxonomy" id="126673"/>
    <lineage>
        <taxon>Bacteria</taxon>
        <taxon>Bacillati</taxon>
        <taxon>Actinomycetota</taxon>
        <taxon>Actinomycetes</taxon>
        <taxon>Mycobacteriales</taxon>
        <taxon>Mycobacteriaceae</taxon>
        <taxon>Mycolicibacterium</taxon>
    </lineage>
</organism>
<proteinExistence type="predicted"/>
<sequence length="106" mass="11360">MLVAIFVLLFVIGLVIKYIRWFVGAAALVGLFFVGRAVARKVEERRELEAESAAERPVRANGCTRLAATQAGANNAPGPVAKRCAPPVGHRCTPALRRAGPREPTP</sequence>
<evidence type="ECO:0000313" key="2">
    <source>
        <dbReference type="EMBL" id="BBZ07962.1"/>
    </source>
</evidence>
<dbReference type="RefSeq" id="WP_133055583.1">
    <property type="nucleotide sequence ID" value="NZ_AP022605.1"/>
</dbReference>
<dbReference type="EMBL" id="AP022605">
    <property type="protein sequence ID" value="BBZ07962.1"/>
    <property type="molecule type" value="Genomic_DNA"/>
</dbReference>
<evidence type="ECO:0000313" key="3">
    <source>
        <dbReference type="Proteomes" id="UP000467201"/>
    </source>
</evidence>